<sequence>MQHEIAGGMPMLVVEPLEMVDVDDQATDDTLGRGRKPLQLDIEAAAVVTRV</sequence>
<evidence type="ECO:0000313" key="1">
    <source>
        <dbReference type="EMBL" id="WNO53612.1"/>
    </source>
</evidence>
<dbReference type="Proteomes" id="UP001302249">
    <property type="component" value="Chromosome"/>
</dbReference>
<proteinExistence type="predicted"/>
<protein>
    <submittedName>
        <fullName evidence="1">Uncharacterized protein</fullName>
    </submittedName>
</protein>
<keyword evidence="2" id="KW-1185">Reference proteome</keyword>
<evidence type="ECO:0000313" key="2">
    <source>
        <dbReference type="Proteomes" id="UP001302249"/>
    </source>
</evidence>
<gene>
    <name evidence="1" type="ORF">RPR59_14430</name>
</gene>
<dbReference type="EMBL" id="CP135076">
    <property type="protein sequence ID" value="WNO53612.1"/>
    <property type="molecule type" value="Genomic_DNA"/>
</dbReference>
<reference evidence="1 2" key="1">
    <citation type="submission" date="2023-09" db="EMBL/GenBank/DDBJ databases">
        <authorList>
            <person name="Rey-Velasco X."/>
        </authorList>
    </citation>
    <scope>NUCLEOTIDE SEQUENCE [LARGE SCALE GENOMIC DNA]</scope>
    <source>
        <strain evidence="1 2">W311</strain>
    </source>
</reference>
<dbReference type="RefSeq" id="WP_313915227.1">
    <property type="nucleotide sequence ID" value="NZ_CP135076.1"/>
</dbReference>
<accession>A0ABZ0B8R6</accession>
<organism evidence="1 2">
    <name type="scientific">Stakelama saccharophila</name>
    <dbReference type="NCBI Taxonomy" id="3075605"/>
    <lineage>
        <taxon>Bacteria</taxon>
        <taxon>Pseudomonadati</taxon>
        <taxon>Pseudomonadota</taxon>
        <taxon>Alphaproteobacteria</taxon>
        <taxon>Sphingomonadales</taxon>
        <taxon>Sphingomonadaceae</taxon>
        <taxon>Stakelama</taxon>
    </lineage>
</organism>
<name>A0ABZ0B8R6_9SPHN</name>